<dbReference type="GO" id="GO:0003777">
    <property type="term" value="F:microtubule motor activity"/>
    <property type="evidence" value="ECO:0007669"/>
    <property type="project" value="InterPro"/>
</dbReference>
<dbReference type="PANTHER" id="PTHR47972:SF63">
    <property type="entry name" value="KINESIN FAMILY MEMBER 25"/>
    <property type="match status" value="1"/>
</dbReference>
<feature type="binding site" evidence="5">
    <location>
        <begin position="263"/>
        <end position="270"/>
    </location>
    <ligand>
        <name>ATP</name>
        <dbReference type="ChEBI" id="CHEBI:30616"/>
    </ligand>
</feature>
<feature type="coiled-coil region" evidence="6">
    <location>
        <begin position="6"/>
        <end position="33"/>
    </location>
</feature>
<comment type="subcellular location">
    <subcellularLocation>
        <location evidence="1">Cytoplasm</location>
        <location evidence="1">Cytoskeleton</location>
    </subcellularLocation>
</comment>
<comment type="similarity">
    <text evidence="5">Belongs to the TRAFAC class myosin-kinesin ATPase superfamily. Kinesin family.</text>
</comment>
<evidence type="ECO:0000313" key="9">
    <source>
        <dbReference type="Proteomes" id="UP001152795"/>
    </source>
</evidence>
<dbReference type="InterPro" id="IPR001752">
    <property type="entry name" value="Kinesin_motor_dom"/>
</dbReference>
<feature type="compositionally biased region" description="Pro residues" evidence="7">
    <location>
        <begin position="448"/>
        <end position="464"/>
    </location>
</feature>
<keyword evidence="4" id="KW-0963">Cytoplasm</keyword>
<dbReference type="PANTHER" id="PTHR47972">
    <property type="entry name" value="KINESIN-LIKE PROTEIN KLP-3"/>
    <property type="match status" value="1"/>
</dbReference>
<keyword evidence="2 5" id="KW-0547">Nucleotide-binding</keyword>
<keyword evidence="9" id="KW-1185">Reference proteome</keyword>
<organism evidence="8 9">
    <name type="scientific">Paramuricea clavata</name>
    <name type="common">Red gorgonian</name>
    <name type="synonym">Violescent sea-whip</name>
    <dbReference type="NCBI Taxonomy" id="317549"/>
    <lineage>
        <taxon>Eukaryota</taxon>
        <taxon>Metazoa</taxon>
        <taxon>Cnidaria</taxon>
        <taxon>Anthozoa</taxon>
        <taxon>Octocorallia</taxon>
        <taxon>Malacalcyonacea</taxon>
        <taxon>Plexauridae</taxon>
        <taxon>Paramuricea</taxon>
    </lineage>
</organism>
<dbReference type="Gene3D" id="3.40.850.10">
    <property type="entry name" value="Kinesin motor domain"/>
    <property type="match status" value="1"/>
</dbReference>
<dbReference type="Pfam" id="PF00225">
    <property type="entry name" value="Kinesin"/>
    <property type="match status" value="2"/>
</dbReference>
<keyword evidence="6" id="KW-0175">Coiled coil</keyword>
<evidence type="ECO:0000256" key="1">
    <source>
        <dbReference type="ARBA" id="ARBA00004245"/>
    </source>
</evidence>
<dbReference type="GO" id="GO:0008017">
    <property type="term" value="F:microtubule binding"/>
    <property type="evidence" value="ECO:0007669"/>
    <property type="project" value="InterPro"/>
</dbReference>
<evidence type="ECO:0000256" key="4">
    <source>
        <dbReference type="ARBA" id="ARBA00023212"/>
    </source>
</evidence>
<evidence type="ECO:0000256" key="7">
    <source>
        <dbReference type="SAM" id="MobiDB-lite"/>
    </source>
</evidence>
<dbReference type="GO" id="GO:0007018">
    <property type="term" value="P:microtubule-based movement"/>
    <property type="evidence" value="ECO:0007669"/>
    <property type="project" value="InterPro"/>
</dbReference>
<dbReference type="InterPro" id="IPR036961">
    <property type="entry name" value="Kinesin_motor_dom_sf"/>
</dbReference>
<gene>
    <name evidence="8" type="ORF">PACLA_8A014910</name>
</gene>
<evidence type="ECO:0000256" key="3">
    <source>
        <dbReference type="ARBA" id="ARBA00022840"/>
    </source>
</evidence>
<feature type="region of interest" description="Disordered" evidence="7">
    <location>
        <begin position="411"/>
        <end position="467"/>
    </location>
</feature>
<sequence length="625" mass="68982">MPEISEDGLKERVQKLERLLRTREERIVALETENAMLYLKLADCQGSLHHCKSEASHLRRLYQNELKSSNKTSKNFKGLANKVTVIKQDFENLSQMVKHLPNMMENEIHNAKLASERLLSGTSNLDDVQAKLLETETALDEALQRASAEKYRRRTLHNVLVELRGNIRVHCRVRPLIAALDSGGVSKDLGKAGTAFEQVVNVVDDENVAVLPNKTMTGTIQKKRFEFERVYEQNATQEFVFEDVSPLLTSLLDGYNVCIMAYGQTGSGKTHTMVGGHTLNDDIESTETDYSMEGIIPRAAREIFRLMADRANQSESYGMEISVCEIYNNDVRDLLSDKSTRTEKKDVYINSDGSTEIPSLTTRSVSSVQEVMKYVGYGMRERHEDATKVHAHSSRSHLIVQLTLYTSSNHISPPVKGKSVAPSPPITPRGLKRGGSYDKDPRSRSKSPVPPNNSHPNSPSPPDTPASNAMVVKTKLQLVDLAGSECVGLSGVTGTALRETSFINKSLSALADVLGALAGHRSHIPYRNTKLTHVLQDTIGGDAKLLVMLCVSPVQRFITETMQCLGFGSRARQVARGQVKKRRGTAAPLQQSIDLKEVNAALKASGSLSSKLTVPNLTKRRGSNH</sequence>
<dbReference type="Proteomes" id="UP001152795">
    <property type="component" value="Unassembled WGS sequence"/>
</dbReference>
<dbReference type="SMART" id="SM00129">
    <property type="entry name" value="KISc"/>
    <property type="match status" value="1"/>
</dbReference>
<dbReference type="InterPro" id="IPR027417">
    <property type="entry name" value="P-loop_NTPase"/>
</dbReference>
<dbReference type="InterPro" id="IPR027640">
    <property type="entry name" value="Kinesin-like_fam"/>
</dbReference>
<proteinExistence type="inferred from homology"/>
<dbReference type="GO" id="GO:0015630">
    <property type="term" value="C:microtubule cytoskeleton"/>
    <property type="evidence" value="ECO:0007669"/>
    <property type="project" value="TreeGrafter"/>
</dbReference>
<keyword evidence="5" id="KW-0505">Motor protein</keyword>
<keyword evidence="3 5" id="KW-0067">ATP-binding</keyword>
<keyword evidence="4" id="KW-0206">Cytoskeleton</keyword>
<evidence type="ECO:0000256" key="5">
    <source>
        <dbReference type="PROSITE-ProRule" id="PRU00283"/>
    </source>
</evidence>
<dbReference type="SUPFAM" id="SSF52540">
    <property type="entry name" value="P-loop containing nucleoside triphosphate hydrolases"/>
    <property type="match status" value="1"/>
</dbReference>
<name>A0A7D9D8R7_PARCT</name>
<dbReference type="OrthoDB" id="3176171at2759"/>
<dbReference type="PRINTS" id="PR00380">
    <property type="entry name" value="KINESINHEAVY"/>
</dbReference>
<reference evidence="8" key="1">
    <citation type="submission" date="2020-04" db="EMBL/GenBank/DDBJ databases">
        <authorList>
            <person name="Alioto T."/>
            <person name="Alioto T."/>
            <person name="Gomez Garrido J."/>
        </authorList>
    </citation>
    <scope>NUCLEOTIDE SEQUENCE</scope>
    <source>
        <strain evidence="8">A484AB</strain>
    </source>
</reference>
<evidence type="ECO:0000256" key="2">
    <source>
        <dbReference type="ARBA" id="ARBA00022741"/>
    </source>
</evidence>
<dbReference type="GO" id="GO:0005524">
    <property type="term" value="F:ATP binding"/>
    <property type="evidence" value="ECO:0007669"/>
    <property type="project" value="UniProtKB-UniRule"/>
</dbReference>
<protein>
    <submittedName>
        <fullName evidence="8">Kinesin KIF25</fullName>
    </submittedName>
</protein>
<evidence type="ECO:0000256" key="6">
    <source>
        <dbReference type="SAM" id="Coils"/>
    </source>
</evidence>
<dbReference type="PROSITE" id="PS50067">
    <property type="entry name" value="KINESIN_MOTOR_2"/>
    <property type="match status" value="1"/>
</dbReference>
<dbReference type="AlphaFoldDB" id="A0A7D9D8R7"/>
<dbReference type="EMBL" id="CACRXK020000050">
    <property type="protein sequence ID" value="CAB3977487.1"/>
    <property type="molecule type" value="Genomic_DNA"/>
</dbReference>
<comment type="caution">
    <text evidence="8">The sequence shown here is derived from an EMBL/GenBank/DDBJ whole genome shotgun (WGS) entry which is preliminary data.</text>
</comment>
<evidence type="ECO:0000313" key="8">
    <source>
        <dbReference type="EMBL" id="CAB3977487.1"/>
    </source>
</evidence>
<accession>A0A7D9D8R7</accession>